<name>A0A975I784_9RHOB</name>
<dbReference type="InterPro" id="IPR007197">
    <property type="entry name" value="rSAM"/>
</dbReference>
<dbReference type="GO" id="GO:0051536">
    <property type="term" value="F:iron-sulfur cluster binding"/>
    <property type="evidence" value="ECO:0007669"/>
    <property type="project" value="UniProtKB-KW"/>
</dbReference>
<dbReference type="Gene3D" id="3.80.30.30">
    <property type="match status" value="1"/>
</dbReference>
<feature type="region of interest" description="Disordered" evidence="4">
    <location>
        <begin position="1"/>
        <end position="42"/>
    </location>
</feature>
<dbReference type="GO" id="GO:0003824">
    <property type="term" value="F:catalytic activity"/>
    <property type="evidence" value="ECO:0007669"/>
    <property type="project" value="InterPro"/>
</dbReference>
<accession>A0A975I784</accession>
<dbReference type="GO" id="GO:0046872">
    <property type="term" value="F:metal ion binding"/>
    <property type="evidence" value="ECO:0007669"/>
    <property type="project" value="UniProtKB-KW"/>
</dbReference>
<organism evidence="6 7">
    <name type="scientific">Cognatishimia activa</name>
    <dbReference type="NCBI Taxonomy" id="1715691"/>
    <lineage>
        <taxon>Bacteria</taxon>
        <taxon>Pseudomonadati</taxon>
        <taxon>Pseudomonadota</taxon>
        <taxon>Alphaproteobacteria</taxon>
        <taxon>Rhodobacterales</taxon>
        <taxon>Paracoccaceae</taxon>
        <taxon>Cognatishimia</taxon>
    </lineage>
</organism>
<dbReference type="Proteomes" id="UP000665026">
    <property type="component" value="Chromosome"/>
</dbReference>
<dbReference type="AlphaFoldDB" id="A0A975I784"/>
<dbReference type="InterPro" id="IPR040086">
    <property type="entry name" value="MJ0683-like"/>
</dbReference>
<evidence type="ECO:0000256" key="1">
    <source>
        <dbReference type="ARBA" id="ARBA00022723"/>
    </source>
</evidence>
<dbReference type="SUPFAM" id="SSF102114">
    <property type="entry name" value="Radical SAM enzymes"/>
    <property type="match status" value="1"/>
</dbReference>
<dbReference type="EMBL" id="CP060010">
    <property type="protein sequence ID" value="QTN35742.1"/>
    <property type="molecule type" value="Genomic_DNA"/>
</dbReference>
<sequence length="362" mass="40716">MPHDPDLLIDPPRRRARGAVSNSSGRYEKLERSEVHDGRDIDEERGDFRTHLSFETAKTIITRNASPDLGFDRSINPYRGCEHGCVYCFARPTHAYAGYSPGLDFETRLIAKPNAAELLEKELRNRRYAVAPIAIGTNTDPYQPVEKSQRIMRECLEVLRDFKHPVGIVTKGTLIERDLDILRGMASEGLVKVGISVTSLDVKVSRLMEPRAPTPDRRLRMIEKLASEGIPVRLMVSPVVPGLTDHEVERIIGAGAAAGAKAVSWIMLRLPLEVSELFQEWLATHFPDRKAKVMSLIREMHGGQDYSAEWGKRMRGEGTYAQMIAHRVAIAMRRTGLPKELPPLRYDLFERPIAAGDQLSLF</sequence>
<keyword evidence="1" id="KW-0479">Metal-binding</keyword>
<dbReference type="InterPro" id="IPR006638">
    <property type="entry name" value="Elp3/MiaA/NifB-like_rSAM"/>
</dbReference>
<feature type="domain" description="Radical SAM core" evidence="5">
    <location>
        <begin position="67"/>
        <end position="304"/>
    </location>
</feature>
<protein>
    <submittedName>
        <fullName evidence="6">PA0069 family radical SAM protein</fullName>
    </submittedName>
</protein>
<dbReference type="InterPro" id="IPR058240">
    <property type="entry name" value="rSAM_sf"/>
</dbReference>
<dbReference type="PANTHER" id="PTHR43432">
    <property type="entry name" value="SLR0285 PROTEIN"/>
    <property type="match status" value="1"/>
</dbReference>
<dbReference type="SMART" id="SM00729">
    <property type="entry name" value="Elp3"/>
    <property type="match status" value="1"/>
</dbReference>
<keyword evidence="2" id="KW-0408">Iron</keyword>
<dbReference type="RefSeq" id="WP_209356446.1">
    <property type="nucleotide sequence ID" value="NZ_CP060010.1"/>
</dbReference>
<dbReference type="Pfam" id="PF04055">
    <property type="entry name" value="Radical_SAM"/>
    <property type="match status" value="1"/>
</dbReference>
<keyword evidence="3" id="KW-0411">Iron-sulfur</keyword>
<evidence type="ECO:0000256" key="4">
    <source>
        <dbReference type="SAM" id="MobiDB-lite"/>
    </source>
</evidence>
<gene>
    <name evidence="6" type="ORF">HZ995_14930</name>
</gene>
<dbReference type="KEGG" id="cact:HZ995_14930"/>
<evidence type="ECO:0000256" key="3">
    <source>
        <dbReference type="ARBA" id="ARBA00023014"/>
    </source>
</evidence>
<evidence type="ECO:0000313" key="7">
    <source>
        <dbReference type="Proteomes" id="UP000665026"/>
    </source>
</evidence>
<dbReference type="CDD" id="cd01335">
    <property type="entry name" value="Radical_SAM"/>
    <property type="match status" value="1"/>
</dbReference>
<proteinExistence type="predicted"/>
<reference evidence="6" key="1">
    <citation type="submission" date="2020-07" db="EMBL/GenBank/DDBJ databases">
        <title>Genome sequences of bacteria associated with the marine, planktonic diatom Thalassiosira profunda strain ECT2AJA-044.</title>
        <authorList>
            <person name="Gargas C.B."/>
            <person name="Roberts W.R."/>
            <person name="Alverson A.J."/>
        </authorList>
    </citation>
    <scope>NUCLEOTIDE SEQUENCE</scope>
    <source>
        <strain evidence="6">ECT2AJA-044</strain>
    </source>
</reference>
<dbReference type="PANTHER" id="PTHR43432:SF3">
    <property type="entry name" value="SLR0285 PROTEIN"/>
    <property type="match status" value="1"/>
</dbReference>
<dbReference type="PROSITE" id="PS51918">
    <property type="entry name" value="RADICAL_SAM"/>
    <property type="match status" value="1"/>
</dbReference>
<evidence type="ECO:0000259" key="5">
    <source>
        <dbReference type="PROSITE" id="PS51918"/>
    </source>
</evidence>
<dbReference type="SFLD" id="SFLDS00029">
    <property type="entry name" value="Radical_SAM"/>
    <property type="match status" value="1"/>
</dbReference>
<evidence type="ECO:0000256" key="2">
    <source>
        <dbReference type="ARBA" id="ARBA00023004"/>
    </source>
</evidence>
<evidence type="ECO:0000313" key="6">
    <source>
        <dbReference type="EMBL" id="QTN35742.1"/>
    </source>
</evidence>
<feature type="compositionally biased region" description="Basic and acidic residues" evidence="4">
    <location>
        <begin position="26"/>
        <end position="39"/>
    </location>
</feature>
<dbReference type="SFLD" id="SFLDG01084">
    <property type="entry name" value="Uncharacterised_Radical_SAM_Su"/>
    <property type="match status" value="1"/>
</dbReference>
<dbReference type="NCBIfam" id="NF033668">
    <property type="entry name" value="rSAM_PA0069"/>
    <property type="match status" value="1"/>
</dbReference>